<feature type="compositionally biased region" description="Polar residues" evidence="2">
    <location>
        <begin position="21"/>
        <end position="31"/>
    </location>
</feature>
<feature type="coiled-coil region" evidence="1">
    <location>
        <begin position="286"/>
        <end position="313"/>
    </location>
</feature>
<accession>A0ABR2NKR6</accession>
<keyword evidence="1" id="KW-0175">Coiled coil</keyword>
<evidence type="ECO:0000256" key="1">
    <source>
        <dbReference type="SAM" id="Coils"/>
    </source>
</evidence>
<sequence length="337" mass="36806">MAELEAPKGELVFDVSRDSKPQNFESFPNNERQGILKNEVNGDFGSNFSSLAKTDAPLSSQNLRTKDEDTVGKSRPVNGEQKAHVLDVSSNQEAFTPQNNQDSLRQAVLSHKKKALALKRDGKLAEAREELQQAKLLEKTLTEDGTPPKSGTNDGSISASTGPSDAAKEKGASSVAPKPLSGRDRFKLQQESLSHKRQALKLRREGRTEEAEAEFEIAKSLEAQLEKSAGHDSTNTGAGKADDVVVEDLLDPQLLSALRAIGLDDTGVVEHSPERTQPVKLNTAKTDDVKQERIQLEERIKAEKVKAVNLKRSGKQAEALDALRRAKMLEKKLNSLS</sequence>
<feature type="region of interest" description="Disordered" evidence="2">
    <location>
        <begin position="135"/>
        <end position="215"/>
    </location>
</feature>
<evidence type="ECO:0000313" key="3">
    <source>
        <dbReference type="EMBL" id="KAK8976739.1"/>
    </source>
</evidence>
<gene>
    <name evidence="3" type="ORF">V6N11_047509</name>
</gene>
<dbReference type="EMBL" id="JBBPBN010000126">
    <property type="protein sequence ID" value="KAK8976739.1"/>
    <property type="molecule type" value="Genomic_DNA"/>
</dbReference>
<evidence type="ECO:0000256" key="2">
    <source>
        <dbReference type="SAM" id="MobiDB-lite"/>
    </source>
</evidence>
<keyword evidence="4" id="KW-1185">Reference proteome</keyword>
<comment type="caution">
    <text evidence="3">The sequence shown here is derived from an EMBL/GenBank/DDBJ whole genome shotgun (WGS) entry which is preliminary data.</text>
</comment>
<feature type="compositionally biased region" description="Polar residues" evidence="2">
    <location>
        <begin position="149"/>
        <end position="163"/>
    </location>
</feature>
<dbReference type="PANTHER" id="PTHR47553">
    <property type="entry name" value="MYOSIN-11"/>
    <property type="match status" value="1"/>
</dbReference>
<feature type="region of interest" description="Disordered" evidence="2">
    <location>
        <begin position="1"/>
        <end position="31"/>
    </location>
</feature>
<feature type="region of interest" description="Disordered" evidence="2">
    <location>
        <begin position="51"/>
        <end position="81"/>
    </location>
</feature>
<organism evidence="3 4">
    <name type="scientific">Hibiscus sabdariffa</name>
    <name type="common">roselle</name>
    <dbReference type="NCBI Taxonomy" id="183260"/>
    <lineage>
        <taxon>Eukaryota</taxon>
        <taxon>Viridiplantae</taxon>
        <taxon>Streptophyta</taxon>
        <taxon>Embryophyta</taxon>
        <taxon>Tracheophyta</taxon>
        <taxon>Spermatophyta</taxon>
        <taxon>Magnoliopsida</taxon>
        <taxon>eudicotyledons</taxon>
        <taxon>Gunneridae</taxon>
        <taxon>Pentapetalae</taxon>
        <taxon>rosids</taxon>
        <taxon>malvids</taxon>
        <taxon>Malvales</taxon>
        <taxon>Malvaceae</taxon>
        <taxon>Malvoideae</taxon>
        <taxon>Hibiscus</taxon>
    </lineage>
</organism>
<name>A0ABR2NKR6_9ROSI</name>
<reference evidence="3 4" key="1">
    <citation type="journal article" date="2024" name="G3 (Bethesda)">
        <title>Genome assembly of Hibiscus sabdariffa L. provides insights into metabolisms of medicinal natural products.</title>
        <authorList>
            <person name="Kim T."/>
        </authorList>
    </citation>
    <scope>NUCLEOTIDE SEQUENCE [LARGE SCALE GENOMIC DNA]</scope>
    <source>
        <strain evidence="3">TK-2024</strain>
        <tissue evidence="3">Old leaves</tissue>
    </source>
</reference>
<feature type="compositionally biased region" description="Polar residues" evidence="2">
    <location>
        <begin position="51"/>
        <end position="63"/>
    </location>
</feature>
<dbReference type="Proteomes" id="UP001396334">
    <property type="component" value="Unassembled WGS sequence"/>
</dbReference>
<feature type="compositionally biased region" description="Basic and acidic residues" evidence="2">
    <location>
        <begin position="202"/>
        <end position="215"/>
    </location>
</feature>
<proteinExistence type="predicted"/>
<protein>
    <submittedName>
        <fullName evidence="3">Uncharacterized protein</fullName>
    </submittedName>
</protein>
<evidence type="ECO:0000313" key="4">
    <source>
        <dbReference type="Proteomes" id="UP001396334"/>
    </source>
</evidence>
<dbReference type="PANTHER" id="PTHR47553:SF1">
    <property type="entry name" value="RING_FYVE_PHD ZINC FINGER SUPERFAMILY PROTEIN"/>
    <property type="match status" value="1"/>
</dbReference>